<evidence type="ECO:0000313" key="12">
    <source>
        <dbReference type="EMBL" id="OJH42251.1"/>
    </source>
</evidence>
<dbReference type="Pfam" id="PF25323">
    <property type="entry name" value="6TM_PilS"/>
    <property type="match status" value="1"/>
</dbReference>
<comment type="subcellular location">
    <subcellularLocation>
        <location evidence="2">Cell membrane</location>
        <topology evidence="2">Multi-pass membrane protein</topology>
    </subcellularLocation>
</comment>
<dbReference type="SUPFAM" id="SSF55874">
    <property type="entry name" value="ATPase domain of HSP90 chaperone/DNA topoisomerase II/histidine kinase"/>
    <property type="match status" value="1"/>
</dbReference>
<evidence type="ECO:0000259" key="11">
    <source>
        <dbReference type="PROSITE" id="PS50109"/>
    </source>
</evidence>
<feature type="transmembrane region" description="Helical" evidence="10">
    <location>
        <begin position="40"/>
        <end position="60"/>
    </location>
</feature>
<sequence length="430" mass="45787">MRDAYAIDLSWLLRLRWGAIIGQVALVLGVHFGLGLPQRLVPLFATIAVAVASNAALALWERRRERVPPEVVPAAVMALDVVLLTVLMALSGGAFNPFSAMYLVHIALSAVVLRAGWTWALTALAIICFGVLFVDTPHHHIHDMRMHLEGMWAAFALAAAFIVYFVQRVRRALSAREAELVAARAASARHDKLTALATLAAGAAHELSTPLSTIAVVARELERHLPRSPEAAGSLEDVQLIRAQVARCRDILAQMAADAGASQGEALGSRAPASLVEEALGGLPGSERVRVEMEERARHERTLVPAQTFVRALRGVVKNALQASPPEAPVHLRLTSGPEAWRLSVEDSGAGMPPEVLARAGEPFFTTKAPGEGMGLGLFLTRAMLDGLGGQLSLQSTPGQGTRVVMTWPVAGVRQSAALSPGASWKQVAP</sequence>
<comment type="caution">
    <text evidence="12">The sequence shown here is derived from an EMBL/GenBank/DDBJ whole genome shotgun (WGS) entry which is preliminary data.</text>
</comment>
<dbReference type="InterPro" id="IPR005467">
    <property type="entry name" value="His_kinase_dom"/>
</dbReference>
<keyword evidence="9" id="KW-0067">ATP-binding</keyword>
<evidence type="ECO:0000256" key="6">
    <source>
        <dbReference type="ARBA" id="ARBA00022679"/>
    </source>
</evidence>
<dbReference type="PRINTS" id="PR00344">
    <property type="entry name" value="BCTRLSENSOR"/>
</dbReference>
<gene>
    <name evidence="12" type="ORF">BON30_03310</name>
</gene>
<evidence type="ECO:0000256" key="9">
    <source>
        <dbReference type="ARBA" id="ARBA00022840"/>
    </source>
</evidence>
<keyword evidence="5" id="KW-0597">Phosphoprotein</keyword>
<dbReference type="Pfam" id="PF02518">
    <property type="entry name" value="HATPase_c"/>
    <property type="match status" value="1"/>
</dbReference>
<dbReference type="SMART" id="SM00388">
    <property type="entry name" value="HisKA"/>
    <property type="match status" value="1"/>
</dbReference>
<evidence type="ECO:0000256" key="4">
    <source>
        <dbReference type="ARBA" id="ARBA00022475"/>
    </source>
</evidence>
<keyword evidence="10" id="KW-0472">Membrane</keyword>
<dbReference type="InterPro" id="IPR003661">
    <property type="entry name" value="HisK_dim/P_dom"/>
</dbReference>
<dbReference type="STRING" id="83449.BON30_03310"/>
<dbReference type="PANTHER" id="PTHR44936">
    <property type="entry name" value="SENSOR PROTEIN CREC"/>
    <property type="match status" value="1"/>
</dbReference>
<protein>
    <recommendedName>
        <fullName evidence="3">histidine kinase</fullName>
        <ecNumber evidence="3">2.7.13.3</ecNumber>
    </recommendedName>
</protein>
<dbReference type="EC" id="2.7.13.3" evidence="3"/>
<dbReference type="SUPFAM" id="SSF47384">
    <property type="entry name" value="Homodimeric domain of signal transducing histidine kinase"/>
    <property type="match status" value="1"/>
</dbReference>
<evidence type="ECO:0000256" key="7">
    <source>
        <dbReference type="ARBA" id="ARBA00022741"/>
    </source>
</evidence>
<dbReference type="GO" id="GO:0005524">
    <property type="term" value="F:ATP binding"/>
    <property type="evidence" value="ECO:0007669"/>
    <property type="project" value="UniProtKB-KW"/>
</dbReference>
<dbReference type="CDD" id="cd00082">
    <property type="entry name" value="HisKA"/>
    <property type="match status" value="1"/>
</dbReference>
<feature type="domain" description="Histidine kinase" evidence="11">
    <location>
        <begin position="202"/>
        <end position="412"/>
    </location>
</feature>
<dbReference type="GO" id="GO:0000155">
    <property type="term" value="F:phosphorelay sensor kinase activity"/>
    <property type="evidence" value="ECO:0007669"/>
    <property type="project" value="InterPro"/>
</dbReference>
<reference evidence="12 13" key="2">
    <citation type="submission" date="2016-12" db="EMBL/GenBank/DDBJ databases">
        <title>Draft Genome Sequence of Cystobacter ferrugineus Strain Cbfe23.</title>
        <authorList>
            <person name="Akbar S."/>
            <person name="Dowd S.E."/>
            <person name="Stevens D.C."/>
        </authorList>
    </citation>
    <scope>NUCLEOTIDE SEQUENCE [LARGE SCALE GENOMIC DNA]</scope>
    <source>
        <strain evidence="12 13">Cbfe23</strain>
    </source>
</reference>
<evidence type="ECO:0000256" key="5">
    <source>
        <dbReference type="ARBA" id="ARBA00022553"/>
    </source>
</evidence>
<dbReference type="RefSeq" id="WP_071896341.1">
    <property type="nucleotide sequence ID" value="NZ_MPIN01000001.1"/>
</dbReference>
<dbReference type="PANTHER" id="PTHR44936:SF10">
    <property type="entry name" value="SENSOR PROTEIN RSTB"/>
    <property type="match status" value="1"/>
</dbReference>
<dbReference type="InterPro" id="IPR036097">
    <property type="entry name" value="HisK_dim/P_sf"/>
</dbReference>
<dbReference type="Gene3D" id="1.10.287.130">
    <property type="match status" value="1"/>
</dbReference>
<evidence type="ECO:0000256" key="10">
    <source>
        <dbReference type="SAM" id="Phobius"/>
    </source>
</evidence>
<dbReference type="Proteomes" id="UP000182229">
    <property type="component" value="Unassembled WGS sequence"/>
</dbReference>
<comment type="catalytic activity">
    <reaction evidence="1">
        <text>ATP + protein L-histidine = ADP + protein N-phospho-L-histidine.</text>
        <dbReference type="EC" id="2.7.13.3"/>
    </reaction>
</comment>
<keyword evidence="10" id="KW-1133">Transmembrane helix</keyword>
<feature type="transmembrane region" description="Helical" evidence="10">
    <location>
        <begin position="12"/>
        <end position="34"/>
    </location>
</feature>
<proteinExistence type="predicted"/>
<dbReference type="Gene3D" id="3.30.565.10">
    <property type="entry name" value="Histidine kinase-like ATPase, C-terminal domain"/>
    <property type="match status" value="1"/>
</dbReference>
<feature type="transmembrane region" description="Helical" evidence="10">
    <location>
        <begin position="115"/>
        <end position="134"/>
    </location>
</feature>
<reference evidence="13" key="1">
    <citation type="submission" date="2016-11" db="EMBL/GenBank/DDBJ databases">
        <authorList>
            <person name="Shukria A."/>
            <person name="Stevens D.C."/>
        </authorList>
    </citation>
    <scope>NUCLEOTIDE SEQUENCE [LARGE SCALE GENOMIC DNA]</scope>
    <source>
        <strain evidence="13">Cbfe23</strain>
    </source>
</reference>
<evidence type="ECO:0000313" key="13">
    <source>
        <dbReference type="Proteomes" id="UP000182229"/>
    </source>
</evidence>
<keyword evidence="13" id="KW-1185">Reference proteome</keyword>
<dbReference type="InterPro" id="IPR050980">
    <property type="entry name" value="2C_sensor_his_kinase"/>
</dbReference>
<dbReference type="CDD" id="cd00075">
    <property type="entry name" value="HATPase"/>
    <property type="match status" value="1"/>
</dbReference>
<evidence type="ECO:0000256" key="3">
    <source>
        <dbReference type="ARBA" id="ARBA00012438"/>
    </source>
</evidence>
<organism evidence="12 13">
    <name type="scientific">Cystobacter ferrugineus</name>
    <dbReference type="NCBI Taxonomy" id="83449"/>
    <lineage>
        <taxon>Bacteria</taxon>
        <taxon>Pseudomonadati</taxon>
        <taxon>Myxococcota</taxon>
        <taxon>Myxococcia</taxon>
        <taxon>Myxococcales</taxon>
        <taxon>Cystobacterineae</taxon>
        <taxon>Archangiaceae</taxon>
        <taxon>Cystobacter</taxon>
    </lineage>
</organism>
<keyword evidence="7" id="KW-0547">Nucleotide-binding</keyword>
<evidence type="ECO:0000256" key="2">
    <source>
        <dbReference type="ARBA" id="ARBA00004651"/>
    </source>
</evidence>
<dbReference type="OrthoDB" id="9785252at2"/>
<keyword evidence="4" id="KW-1003">Cell membrane</keyword>
<keyword evidence="6" id="KW-0808">Transferase</keyword>
<evidence type="ECO:0000256" key="1">
    <source>
        <dbReference type="ARBA" id="ARBA00000085"/>
    </source>
</evidence>
<feature type="transmembrane region" description="Helical" evidence="10">
    <location>
        <begin position="146"/>
        <end position="166"/>
    </location>
</feature>
<dbReference type="InterPro" id="IPR004358">
    <property type="entry name" value="Sig_transdc_His_kin-like_C"/>
</dbReference>
<dbReference type="InterPro" id="IPR003594">
    <property type="entry name" value="HATPase_dom"/>
</dbReference>
<evidence type="ECO:0000256" key="8">
    <source>
        <dbReference type="ARBA" id="ARBA00022777"/>
    </source>
</evidence>
<dbReference type="GO" id="GO:0005886">
    <property type="term" value="C:plasma membrane"/>
    <property type="evidence" value="ECO:0007669"/>
    <property type="project" value="UniProtKB-SubCell"/>
</dbReference>
<name>A0A1L9BJ06_9BACT</name>
<dbReference type="EMBL" id="MPIN01000001">
    <property type="protein sequence ID" value="OJH42251.1"/>
    <property type="molecule type" value="Genomic_DNA"/>
</dbReference>
<dbReference type="PROSITE" id="PS50109">
    <property type="entry name" value="HIS_KIN"/>
    <property type="match status" value="1"/>
</dbReference>
<feature type="transmembrane region" description="Helical" evidence="10">
    <location>
        <begin position="72"/>
        <end position="95"/>
    </location>
</feature>
<accession>A0A1L9BJ06</accession>
<keyword evidence="8 12" id="KW-0418">Kinase</keyword>
<dbReference type="InterPro" id="IPR036890">
    <property type="entry name" value="HATPase_C_sf"/>
</dbReference>
<dbReference type="SMART" id="SM00387">
    <property type="entry name" value="HATPase_c"/>
    <property type="match status" value="1"/>
</dbReference>
<dbReference type="AlphaFoldDB" id="A0A1L9BJ06"/>
<keyword evidence="10" id="KW-0812">Transmembrane</keyword>